<evidence type="ECO:0000313" key="2">
    <source>
        <dbReference type="RefSeq" id="XP_040933288.1"/>
    </source>
</evidence>
<reference evidence="2" key="2">
    <citation type="submission" date="2025-08" db="UniProtKB">
        <authorList>
            <consortium name="RefSeq"/>
        </authorList>
    </citation>
    <scope>IDENTIFICATION</scope>
</reference>
<accession>A0ABM2YS06</accession>
<reference evidence="1" key="1">
    <citation type="journal article" date="2020" name="Nat. Genet.">
        <title>Genomic diversifications of five Gossypium allopolyploid species and their impact on cotton improvement.</title>
        <authorList>
            <person name="Chen Z.J."/>
            <person name="Sreedasyam A."/>
            <person name="Ando A."/>
            <person name="Song Q."/>
            <person name="De Santiago L.M."/>
            <person name="Hulse-Kemp A.M."/>
            <person name="Ding M."/>
            <person name="Ye W."/>
            <person name="Kirkbride R.C."/>
            <person name="Jenkins J."/>
            <person name="Plott C."/>
            <person name="Lovell J."/>
            <person name="Lin Y.M."/>
            <person name="Vaughn R."/>
            <person name="Liu B."/>
            <person name="Simpson S."/>
            <person name="Scheffler B.E."/>
            <person name="Wen L."/>
            <person name="Saski C.A."/>
            <person name="Grover C.E."/>
            <person name="Hu G."/>
            <person name="Conover J.L."/>
            <person name="Carlson J.W."/>
            <person name="Shu S."/>
            <person name="Boston L.B."/>
            <person name="Williams M."/>
            <person name="Peterson D.G."/>
            <person name="McGee K."/>
            <person name="Jones D.C."/>
            <person name="Wendel J.F."/>
            <person name="Stelly D.M."/>
            <person name="Grimwood J."/>
            <person name="Schmutz J."/>
        </authorList>
    </citation>
    <scope>NUCLEOTIDE SEQUENCE [LARGE SCALE GENOMIC DNA]</scope>
    <source>
        <strain evidence="1">cv. TM-1</strain>
    </source>
</reference>
<dbReference type="InterPro" id="IPR032157">
    <property type="entry name" value="PAC4"/>
</dbReference>
<dbReference type="Proteomes" id="UP000818029">
    <property type="component" value="Chromosome A09"/>
</dbReference>
<dbReference type="PANTHER" id="PTHR33559">
    <property type="entry name" value="PROTEASOME ASSEMBLY CHAPERONE 4"/>
    <property type="match status" value="1"/>
</dbReference>
<keyword evidence="1" id="KW-1185">Reference proteome</keyword>
<gene>
    <name evidence="2" type="primary">LOC107935105</name>
</gene>
<proteinExistence type="predicted"/>
<dbReference type="PANTHER" id="PTHR33559:SF1">
    <property type="entry name" value="PROTEASOME ASSEMBLY CHAPERONE 4"/>
    <property type="match status" value="1"/>
</dbReference>
<dbReference type="RefSeq" id="XP_040933288.1">
    <property type="nucleotide sequence ID" value="XM_041077354.1"/>
</dbReference>
<organism evidence="1 2">
    <name type="scientific">Gossypium hirsutum</name>
    <name type="common">Upland cotton</name>
    <name type="synonym">Gossypium mexicanum</name>
    <dbReference type="NCBI Taxonomy" id="3635"/>
    <lineage>
        <taxon>Eukaryota</taxon>
        <taxon>Viridiplantae</taxon>
        <taxon>Streptophyta</taxon>
        <taxon>Embryophyta</taxon>
        <taxon>Tracheophyta</taxon>
        <taxon>Spermatophyta</taxon>
        <taxon>Magnoliopsida</taxon>
        <taxon>eudicotyledons</taxon>
        <taxon>Gunneridae</taxon>
        <taxon>Pentapetalae</taxon>
        <taxon>rosids</taxon>
        <taxon>malvids</taxon>
        <taxon>Malvales</taxon>
        <taxon>Malvaceae</taxon>
        <taxon>Malvoideae</taxon>
        <taxon>Gossypium</taxon>
    </lineage>
</organism>
<dbReference type="GeneID" id="107935105"/>
<name>A0ABM2YS06_GOSHI</name>
<protein>
    <submittedName>
        <fullName evidence="2">Uncharacterized protein isoform X1</fullName>
    </submittedName>
</protein>
<evidence type="ECO:0000313" key="1">
    <source>
        <dbReference type="Proteomes" id="UP000818029"/>
    </source>
</evidence>
<dbReference type="Pfam" id="PF16093">
    <property type="entry name" value="PAC4"/>
    <property type="match status" value="1"/>
</dbReference>
<sequence length="150" mass="15470">MSSPPSSSSGKALDFEAASKSAVASVESLKLKPQDEIAGGVQVTSFSEIVDEVTLHFQLICLAKQAAAPTRPNNTVSVTSILGGASDNTGSGIARRLVLKTGLNIIVACNIPKNNSMLEANAEKKLIEKLIALGYSRPKSQSSGPGLSSS</sequence>